<evidence type="ECO:0000313" key="1">
    <source>
        <dbReference type="EMBL" id="TDN77809.1"/>
    </source>
</evidence>
<accession>A0A4R6F9P5</accession>
<reference evidence="1 2" key="1">
    <citation type="submission" date="2019-03" db="EMBL/GenBank/DDBJ databases">
        <title>Genomic Encyclopedia of Type Strains, Phase IV (KMG-IV): sequencing the most valuable type-strain genomes for metagenomic binning, comparative biology and taxonomic classification.</title>
        <authorList>
            <person name="Goeker M."/>
        </authorList>
    </citation>
    <scope>NUCLEOTIDE SEQUENCE [LARGE SCALE GENOMIC DNA]</scope>
    <source>
        <strain evidence="1 2">DSM 25059</strain>
    </source>
</reference>
<gene>
    <name evidence="1" type="ORF">EV664_12423</name>
</gene>
<evidence type="ECO:0000313" key="2">
    <source>
        <dbReference type="Proteomes" id="UP000295493"/>
    </source>
</evidence>
<organism evidence="1 2">
    <name type="scientific">Stakelama pacifica</name>
    <dbReference type="NCBI Taxonomy" id="517720"/>
    <lineage>
        <taxon>Bacteria</taxon>
        <taxon>Pseudomonadati</taxon>
        <taxon>Pseudomonadota</taxon>
        <taxon>Alphaproteobacteria</taxon>
        <taxon>Sphingomonadales</taxon>
        <taxon>Sphingomonadaceae</taxon>
        <taxon>Stakelama</taxon>
    </lineage>
</organism>
<comment type="caution">
    <text evidence="1">The sequence shown here is derived from an EMBL/GenBank/DDBJ whole genome shotgun (WGS) entry which is preliminary data.</text>
</comment>
<proteinExistence type="predicted"/>
<sequence length="340" mass="36255">MGAGYKHYPPILARVARSASLYRGVWIDANALSNNCPIRASDGRFIAVSESFDRLSCHGMTVFPTTIRAFALASTAFFVAPSQAQQIQSPIRSDAPAYAAIADLTLHAPLTIDGTVHSAVRIKGAEAAGVAPGHARFYEQVDVNALIGGSGALPQRIGYLVDVPFDADGRLPRLRDLRVIAFARPVPGQAGQLQLISPNAQQPWSPQLDAMVRAIITESVSPDAPPQITGIGNAFHVPGTIPGEGETQIFLNTANRAPISISVLRRPNQERRWSVSTGDIVDNSAGPPKPETLLWYRLACGLPDRLPDASLAGQEPANAEAARDDYQFVLRALGPCGASR</sequence>
<dbReference type="AlphaFoldDB" id="A0A4R6F9P5"/>
<name>A0A4R6F9P5_9SPHN</name>
<protein>
    <submittedName>
        <fullName evidence="1">Uncharacterized protein</fullName>
    </submittedName>
</protein>
<dbReference type="EMBL" id="SNWD01000024">
    <property type="protein sequence ID" value="TDN77809.1"/>
    <property type="molecule type" value="Genomic_DNA"/>
</dbReference>
<dbReference type="Proteomes" id="UP000295493">
    <property type="component" value="Unassembled WGS sequence"/>
</dbReference>
<keyword evidence="2" id="KW-1185">Reference proteome</keyword>